<keyword evidence="1" id="KW-1015">Disulfide bond</keyword>
<dbReference type="EMBL" id="KV943744">
    <property type="protein sequence ID" value="PIO16664.1"/>
    <property type="molecule type" value="Genomic_DNA"/>
</dbReference>
<dbReference type="PROSITE" id="PS00514">
    <property type="entry name" value="FIBRINOGEN_C_1"/>
    <property type="match status" value="1"/>
</dbReference>
<accession>A0A2G9QM49</accession>
<evidence type="ECO:0000259" key="2">
    <source>
        <dbReference type="PROSITE" id="PS51406"/>
    </source>
</evidence>
<dbReference type="InterPro" id="IPR014716">
    <property type="entry name" value="Fibrinogen_a/b/g_C_1"/>
</dbReference>
<gene>
    <name evidence="3" type="ORF">AB205_0214450</name>
</gene>
<dbReference type="Gene3D" id="3.90.215.10">
    <property type="entry name" value="Gamma Fibrinogen, chain A, domain 1"/>
    <property type="match status" value="1"/>
</dbReference>
<sequence>MQEMHQGNTFLGFGATLNYDPYQFYVISGSWELYVDLQDFDSVRYFANYSSFKILGESEKYKLELGNFISGNAGDSMTYHNGMQFSTLDQDNDPDTRHCAQDYKGAWWYNQCHFSNLNGLYLPGNHGTYAVGINWRYGKGYNYSYKQSEMKIRPV</sequence>
<dbReference type="GO" id="GO:0005102">
    <property type="term" value="F:signaling receptor binding"/>
    <property type="evidence" value="ECO:0007669"/>
    <property type="project" value="TreeGrafter"/>
</dbReference>
<feature type="domain" description="Fibrinogen C-terminal" evidence="2">
    <location>
        <begin position="29"/>
        <end position="155"/>
    </location>
</feature>
<dbReference type="Proteomes" id="UP000228934">
    <property type="component" value="Unassembled WGS sequence"/>
</dbReference>
<dbReference type="GO" id="GO:0001867">
    <property type="term" value="P:complement activation, lectin pathway"/>
    <property type="evidence" value="ECO:0007669"/>
    <property type="project" value="TreeGrafter"/>
</dbReference>
<dbReference type="GO" id="GO:0097367">
    <property type="term" value="F:carbohydrate derivative binding"/>
    <property type="evidence" value="ECO:0007669"/>
    <property type="project" value="TreeGrafter"/>
</dbReference>
<dbReference type="InterPro" id="IPR020837">
    <property type="entry name" value="Fibrinogen_CS"/>
</dbReference>
<dbReference type="Pfam" id="PF00147">
    <property type="entry name" value="Fibrinogen_C"/>
    <property type="match status" value="1"/>
</dbReference>
<dbReference type="PANTHER" id="PTHR19143">
    <property type="entry name" value="FIBRINOGEN/TENASCIN/ANGIOPOEITIN"/>
    <property type="match status" value="1"/>
</dbReference>
<evidence type="ECO:0000256" key="1">
    <source>
        <dbReference type="ARBA" id="ARBA00023157"/>
    </source>
</evidence>
<dbReference type="PROSITE" id="PS51406">
    <property type="entry name" value="FIBRINOGEN_C_2"/>
    <property type="match status" value="1"/>
</dbReference>
<dbReference type="SMART" id="SM00186">
    <property type="entry name" value="FBG"/>
    <property type="match status" value="1"/>
</dbReference>
<dbReference type="InterPro" id="IPR036056">
    <property type="entry name" value="Fibrinogen-like_C"/>
</dbReference>
<dbReference type="OrthoDB" id="7735550at2759"/>
<evidence type="ECO:0000313" key="3">
    <source>
        <dbReference type="EMBL" id="PIO16664.1"/>
    </source>
</evidence>
<dbReference type="PANTHER" id="PTHR19143:SF467">
    <property type="entry name" value="FICOLIN-2-LIKE"/>
    <property type="match status" value="1"/>
</dbReference>
<proteinExistence type="predicted"/>
<name>A0A2G9QM49_AQUCT</name>
<dbReference type="InterPro" id="IPR002181">
    <property type="entry name" value="Fibrinogen_a/b/g_C_dom"/>
</dbReference>
<evidence type="ECO:0000313" key="4">
    <source>
        <dbReference type="Proteomes" id="UP000228934"/>
    </source>
</evidence>
<reference evidence="4" key="1">
    <citation type="journal article" date="2017" name="Nat. Commun.">
        <title>The North American bullfrog draft genome provides insight into hormonal regulation of long noncoding RNA.</title>
        <authorList>
            <person name="Hammond S.A."/>
            <person name="Warren R.L."/>
            <person name="Vandervalk B.P."/>
            <person name="Kucuk E."/>
            <person name="Khan H."/>
            <person name="Gibb E.A."/>
            <person name="Pandoh P."/>
            <person name="Kirk H."/>
            <person name="Zhao Y."/>
            <person name="Jones M."/>
            <person name="Mungall A.J."/>
            <person name="Coope R."/>
            <person name="Pleasance S."/>
            <person name="Moore R.A."/>
            <person name="Holt R.A."/>
            <person name="Round J.M."/>
            <person name="Ohora S."/>
            <person name="Walle B.V."/>
            <person name="Veldhoen N."/>
            <person name="Helbing C.C."/>
            <person name="Birol I."/>
        </authorList>
    </citation>
    <scope>NUCLEOTIDE SEQUENCE [LARGE SCALE GENOMIC DNA]</scope>
</reference>
<dbReference type="GO" id="GO:0005615">
    <property type="term" value="C:extracellular space"/>
    <property type="evidence" value="ECO:0007669"/>
    <property type="project" value="TreeGrafter"/>
</dbReference>
<dbReference type="SUPFAM" id="SSF56496">
    <property type="entry name" value="Fibrinogen C-terminal domain-like"/>
    <property type="match status" value="1"/>
</dbReference>
<dbReference type="GO" id="GO:0003823">
    <property type="term" value="F:antigen binding"/>
    <property type="evidence" value="ECO:0007669"/>
    <property type="project" value="TreeGrafter"/>
</dbReference>
<keyword evidence="4" id="KW-1185">Reference proteome</keyword>
<dbReference type="AlphaFoldDB" id="A0A2G9QM49"/>
<protein>
    <recommendedName>
        <fullName evidence="2">Fibrinogen C-terminal domain-containing protein</fullName>
    </recommendedName>
</protein>
<organism evidence="3 4">
    <name type="scientific">Aquarana catesbeiana</name>
    <name type="common">American bullfrog</name>
    <name type="synonym">Rana catesbeiana</name>
    <dbReference type="NCBI Taxonomy" id="8400"/>
    <lineage>
        <taxon>Eukaryota</taxon>
        <taxon>Metazoa</taxon>
        <taxon>Chordata</taxon>
        <taxon>Craniata</taxon>
        <taxon>Vertebrata</taxon>
        <taxon>Euteleostomi</taxon>
        <taxon>Amphibia</taxon>
        <taxon>Batrachia</taxon>
        <taxon>Anura</taxon>
        <taxon>Neobatrachia</taxon>
        <taxon>Ranoidea</taxon>
        <taxon>Ranidae</taxon>
        <taxon>Aquarana</taxon>
    </lineage>
</organism>
<dbReference type="InterPro" id="IPR050373">
    <property type="entry name" value="Fibrinogen_C-term_domain"/>
</dbReference>